<organism evidence="1 2">
    <name type="scientific">Coemansia aciculifera</name>
    <dbReference type="NCBI Taxonomy" id="417176"/>
    <lineage>
        <taxon>Eukaryota</taxon>
        <taxon>Fungi</taxon>
        <taxon>Fungi incertae sedis</taxon>
        <taxon>Zoopagomycota</taxon>
        <taxon>Kickxellomycotina</taxon>
        <taxon>Kickxellomycetes</taxon>
        <taxon>Kickxellales</taxon>
        <taxon>Kickxellaceae</taxon>
        <taxon>Coemansia</taxon>
    </lineage>
</organism>
<dbReference type="EMBL" id="JANBVB010000153">
    <property type="protein sequence ID" value="KAJ2896983.1"/>
    <property type="molecule type" value="Genomic_DNA"/>
</dbReference>
<accession>A0ACC1M6U8</accession>
<name>A0ACC1M6U8_9FUNG</name>
<evidence type="ECO:0000313" key="1">
    <source>
        <dbReference type="EMBL" id="KAJ2896983.1"/>
    </source>
</evidence>
<evidence type="ECO:0000313" key="2">
    <source>
        <dbReference type="Proteomes" id="UP001139981"/>
    </source>
</evidence>
<protein>
    <submittedName>
        <fullName evidence="1">Uncharacterized protein</fullName>
    </submittedName>
</protein>
<gene>
    <name evidence="1" type="ORF">IWW38_001860</name>
</gene>
<comment type="caution">
    <text evidence="1">The sequence shown here is derived from an EMBL/GenBank/DDBJ whole genome shotgun (WGS) entry which is preliminary data.</text>
</comment>
<proteinExistence type="predicted"/>
<reference evidence="1" key="1">
    <citation type="submission" date="2022-07" db="EMBL/GenBank/DDBJ databases">
        <title>Phylogenomic reconstructions and comparative analyses of Kickxellomycotina fungi.</title>
        <authorList>
            <person name="Reynolds N.K."/>
            <person name="Stajich J.E."/>
            <person name="Barry K."/>
            <person name="Grigoriev I.V."/>
            <person name="Crous P."/>
            <person name="Smith M.E."/>
        </authorList>
    </citation>
    <scope>NUCLEOTIDE SEQUENCE</scope>
    <source>
        <strain evidence="1">CBS 190363</strain>
    </source>
</reference>
<sequence>MRAAAAAAQYARQRRTRLVHTRSPASGNNEQASRDLQTTSAPTQTQLPPTLAALRQRAQCSSWVQQLTSGPRLCKFSGLYLPRDLLLRIKPKATKPPAAGKSSMLTIDELERYSTAWGLSHYLPLTAVDLYAAITDRTNSLADCGAWIRPDIVEHCARVLRLRVVCAMHRAHIEYVSHVKSAPIPLDIPKQGSARGLKPSRLDVIRMEVGGRVLRQDAMWSGPSVYLPLPSPHVSEETGQMSWQLSNVLPAAGLQCIIAIPSSSSGGAPLSVSSESCARTVWQQLISQHQAEPSDKKEPLHVPVLEQSASWKAFVMPGRPESHSEPTLSMSALEILYGCLPQLTSERLAISGDAGDTSSRAKRRRAKKAPANEPIAIETGSMGSVLLTPPPEAVVSYGYSLYRPGGHPSAGVDGRADKTVHVYNAREIFGLAASRTVIPWLLQTGLGGSSSSALVQYVGVVALPCTAELATQLHRLVVYAE</sequence>
<keyword evidence="2" id="KW-1185">Reference proteome</keyword>
<dbReference type="Proteomes" id="UP001139981">
    <property type="component" value="Unassembled WGS sequence"/>
</dbReference>